<accession>A0AA41QTD5</accession>
<name>A0AA41QTD5_9MICO</name>
<dbReference type="PANTHER" id="PTHR43481">
    <property type="entry name" value="FRUCTOSE-1-PHOSPHATE PHOSPHATASE"/>
    <property type="match status" value="1"/>
</dbReference>
<organism evidence="2 3">
    <name type="scientific">Cryobacterium zhongshanensis</name>
    <dbReference type="NCBI Taxonomy" id="2928153"/>
    <lineage>
        <taxon>Bacteria</taxon>
        <taxon>Bacillati</taxon>
        <taxon>Actinomycetota</taxon>
        <taxon>Actinomycetes</taxon>
        <taxon>Micrococcales</taxon>
        <taxon>Microbacteriaceae</taxon>
        <taxon>Cryobacterium</taxon>
    </lineage>
</organism>
<dbReference type="InterPro" id="IPR051806">
    <property type="entry name" value="HAD-like_SPP"/>
</dbReference>
<gene>
    <name evidence="2" type="ORF">MQH31_04055</name>
</gene>
<dbReference type="SFLD" id="SFLDS00003">
    <property type="entry name" value="Haloacid_Dehalogenase"/>
    <property type="match status" value="1"/>
</dbReference>
<dbReference type="GO" id="GO:0050308">
    <property type="term" value="F:sugar-phosphatase activity"/>
    <property type="evidence" value="ECO:0007669"/>
    <property type="project" value="TreeGrafter"/>
</dbReference>
<dbReference type="FunFam" id="3.40.50.1000:FF:000162">
    <property type="entry name" value="HAD-like protein"/>
    <property type="match status" value="1"/>
</dbReference>
<dbReference type="InterPro" id="IPR036412">
    <property type="entry name" value="HAD-like_sf"/>
</dbReference>
<dbReference type="AlphaFoldDB" id="A0AA41QTD5"/>
<dbReference type="SFLD" id="SFLDG01129">
    <property type="entry name" value="C1.5:_HAD__Beta-PGM__Phosphata"/>
    <property type="match status" value="1"/>
</dbReference>
<dbReference type="EMBL" id="JALGAR010000001">
    <property type="protein sequence ID" value="MCI4656985.1"/>
    <property type="molecule type" value="Genomic_DNA"/>
</dbReference>
<dbReference type="SFLD" id="SFLDG01135">
    <property type="entry name" value="C1.5.6:_HAD__Beta-PGM__Phospha"/>
    <property type="match status" value="1"/>
</dbReference>
<evidence type="ECO:0000313" key="3">
    <source>
        <dbReference type="Proteomes" id="UP001165341"/>
    </source>
</evidence>
<dbReference type="InterPro" id="IPR006439">
    <property type="entry name" value="HAD-SF_hydro_IA"/>
</dbReference>
<dbReference type="SUPFAM" id="SSF56784">
    <property type="entry name" value="HAD-like"/>
    <property type="match status" value="1"/>
</dbReference>
<comment type="caution">
    <text evidence="2">The sequence shown here is derived from an EMBL/GenBank/DDBJ whole genome shotgun (WGS) entry which is preliminary data.</text>
</comment>
<dbReference type="Pfam" id="PF00702">
    <property type="entry name" value="Hydrolase"/>
    <property type="match status" value="1"/>
</dbReference>
<keyword evidence="3" id="KW-1185">Reference proteome</keyword>
<dbReference type="Gene3D" id="1.10.150.240">
    <property type="entry name" value="Putative phosphatase, domain 2"/>
    <property type="match status" value="1"/>
</dbReference>
<dbReference type="NCBIfam" id="TIGR01509">
    <property type="entry name" value="HAD-SF-IA-v3"/>
    <property type="match status" value="1"/>
</dbReference>
<reference evidence="2" key="1">
    <citation type="submission" date="2022-03" db="EMBL/GenBank/DDBJ databases">
        <title>Cryobacterium sp. nov. strain ZS14-85, isolated from Antarctic soil.</title>
        <authorList>
            <person name="Li J."/>
            <person name="Niu G."/>
        </authorList>
    </citation>
    <scope>NUCLEOTIDE SEQUENCE</scope>
    <source>
        <strain evidence="2">ZS14-85</strain>
    </source>
</reference>
<dbReference type="InterPro" id="IPR023198">
    <property type="entry name" value="PGP-like_dom2"/>
</dbReference>
<dbReference type="RefSeq" id="WP_134533070.1">
    <property type="nucleotide sequence ID" value="NZ_JALGAR010000001.1"/>
</dbReference>
<evidence type="ECO:0000256" key="1">
    <source>
        <dbReference type="SAM" id="MobiDB-lite"/>
    </source>
</evidence>
<dbReference type="Gene3D" id="3.40.50.1000">
    <property type="entry name" value="HAD superfamily/HAD-like"/>
    <property type="match status" value="1"/>
</dbReference>
<dbReference type="PANTHER" id="PTHR43481:SF4">
    <property type="entry name" value="GLYCEROL-1-PHOSPHATE PHOSPHOHYDROLASE 1-RELATED"/>
    <property type="match status" value="1"/>
</dbReference>
<protein>
    <submittedName>
        <fullName evidence="2">HAD-IA family hydrolase</fullName>
    </submittedName>
</protein>
<proteinExistence type="predicted"/>
<evidence type="ECO:0000313" key="2">
    <source>
        <dbReference type="EMBL" id="MCI4656985.1"/>
    </source>
</evidence>
<dbReference type="Proteomes" id="UP001165341">
    <property type="component" value="Unassembled WGS sequence"/>
</dbReference>
<sequence length="242" mass="25656">MEQGLTTAASTTENRTGSSTDGAAGHVLLGRVFDAVLFDMDGTLVDSTRAVNRAWMRWGAEAGLGPSFTGAEHGVPARQMVARLVPEDKIEWSIARVLELELDDLEGIEILPGAAELMQSIPESRRAIVTSCARSLCLGRLDSAGFPVPATVVTIDDTPRGKPFPEPFLKAAELLGADPRRCVVVEDAPAGLEAGRAAGCLTIGVAGTHTMDQLDADLVVPSLDRLRISVRDTGIVFELLPE</sequence>
<keyword evidence="2" id="KW-0378">Hydrolase</keyword>
<feature type="region of interest" description="Disordered" evidence="1">
    <location>
        <begin position="1"/>
        <end position="21"/>
    </location>
</feature>
<dbReference type="InterPro" id="IPR023214">
    <property type="entry name" value="HAD_sf"/>
</dbReference>